<evidence type="ECO:0000313" key="2">
    <source>
        <dbReference type="EMBL" id="MFC6164962.1"/>
    </source>
</evidence>
<keyword evidence="1" id="KW-0812">Transmembrane</keyword>
<evidence type="ECO:0000313" key="3">
    <source>
        <dbReference type="Proteomes" id="UP001596253"/>
    </source>
</evidence>
<feature type="transmembrane region" description="Helical" evidence="1">
    <location>
        <begin position="111"/>
        <end position="133"/>
    </location>
</feature>
<proteinExistence type="predicted"/>
<comment type="caution">
    <text evidence="2">The sequence shown here is derived from an EMBL/GenBank/DDBJ whole genome shotgun (WGS) entry which is preliminary data.</text>
</comment>
<dbReference type="RefSeq" id="WP_137639744.1">
    <property type="nucleotide sequence ID" value="NZ_BJDK01000009.1"/>
</dbReference>
<dbReference type="EMBL" id="JBHSSD010000041">
    <property type="protein sequence ID" value="MFC6164962.1"/>
    <property type="molecule type" value="Genomic_DNA"/>
</dbReference>
<gene>
    <name evidence="2" type="ORF">ACFP3T_09805</name>
</gene>
<feature type="transmembrane region" description="Helical" evidence="1">
    <location>
        <begin position="43"/>
        <end position="67"/>
    </location>
</feature>
<evidence type="ECO:0000256" key="1">
    <source>
        <dbReference type="SAM" id="Phobius"/>
    </source>
</evidence>
<protein>
    <recommendedName>
        <fullName evidence="4">Integral membrane protein</fullName>
    </recommendedName>
</protein>
<feature type="transmembrane region" description="Helical" evidence="1">
    <location>
        <begin position="87"/>
        <end position="105"/>
    </location>
</feature>
<evidence type="ECO:0008006" key="4">
    <source>
        <dbReference type="Google" id="ProtNLM"/>
    </source>
</evidence>
<organism evidence="2 3">
    <name type="scientific">Lactiplantibacillus dongliensis</name>
    <dbReference type="NCBI Taxonomy" id="2559919"/>
    <lineage>
        <taxon>Bacteria</taxon>
        <taxon>Bacillati</taxon>
        <taxon>Bacillota</taxon>
        <taxon>Bacilli</taxon>
        <taxon>Lactobacillales</taxon>
        <taxon>Lactobacillaceae</taxon>
        <taxon>Lactiplantibacillus</taxon>
    </lineage>
</organism>
<reference evidence="3" key="1">
    <citation type="journal article" date="2019" name="Int. J. Syst. Evol. Microbiol.">
        <title>The Global Catalogue of Microorganisms (GCM) 10K type strain sequencing project: providing services to taxonomists for standard genome sequencing and annotation.</title>
        <authorList>
            <consortium name="The Broad Institute Genomics Platform"/>
            <consortium name="The Broad Institute Genome Sequencing Center for Infectious Disease"/>
            <person name="Wu L."/>
            <person name="Ma J."/>
        </authorList>
    </citation>
    <scope>NUCLEOTIDE SEQUENCE [LARGE SCALE GENOMIC DNA]</scope>
    <source>
        <strain evidence="3">CCM 8932</strain>
    </source>
</reference>
<accession>A0ABW1R8H8</accession>
<dbReference type="Proteomes" id="UP001596253">
    <property type="component" value="Unassembled WGS sequence"/>
</dbReference>
<keyword evidence="3" id="KW-1185">Reference proteome</keyword>
<name>A0ABW1R8H8_9LACO</name>
<keyword evidence="1" id="KW-0472">Membrane</keyword>
<sequence>MTFKKRVLFTLLMCIGMASSMSWLGMATKMGINQGMWRVFGLALLPTIGFAFVFNFVVVSTLTQLLIKWRTRNMVDQTMILLKANAMRGWTMLLVMCFTMSTRALMMNGTLFHMTITQFILGFFGTLTMAYFVRNIFIMPLVRKILAQVMPD</sequence>
<keyword evidence="1" id="KW-1133">Transmembrane helix</keyword>